<evidence type="ECO:0000313" key="2">
    <source>
        <dbReference type="Proteomes" id="UP000003598"/>
    </source>
</evidence>
<organism evidence="1 2">
    <name type="scientific">Paraprevotella clara YIT 11840</name>
    <dbReference type="NCBI Taxonomy" id="762968"/>
    <lineage>
        <taxon>Bacteria</taxon>
        <taxon>Pseudomonadati</taxon>
        <taxon>Bacteroidota</taxon>
        <taxon>Bacteroidia</taxon>
        <taxon>Bacteroidales</taxon>
        <taxon>Prevotellaceae</taxon>
        <taxon>Paraprevotella</taxon>
    </lineage>
</organism>
<dbReference type="EMBL" id="AFFY01000098">
    <property type="protein sequence ID" value="EHG98289.1"/>
    <property type="molecule type" value="Genomic_DNA"/>
</dbReference>
<name>G5SWQ8_9BACT</name>
<dbReference type="STRING" id="762968.HMPREF9441_03831"/>
<accession>G5SWQ8</accession>
<sequence>MQEGFTPVKAWHIRKDYRLGVSFRICYYRVCLKFLYFKDVRFRYSFGAKMYFLQNKPEQVR</sequence>
<keyword evidence="2" id="KW-1185">Reference proteome</keyword>
<evidence type="ECO:0000313" key="1">
    <source>
        <dbReference type="EMBL" id="EHG98289.1"/>
    </source>
</evidence>
<dbReference type="HOGENOM" id="CLU_2918475_0_0_10"/>
<reference evidence="1 2" key="1">
    <citation type="submission" date="2011-03" db="EMBL/GenBank/DDBJ databases">
        <authorList>
            <person name="Weinstock G."/>
            <person name="Sodergren E."/>
            <person name="Clifton S."/>
            <person name="Fulton L."/>
            <person name="Fulton B."/>
            <person name="Courtney L."/>
            <person name="Fronick C."/>
            <person name="Harrison M."/>
            <person name="Strong C."/>
            <person name="Farmer C."/>
            <person name="Delahaunty K."/>
            <person name="Markovic C."/>
            <person name="Hall O."/>
            <person name="Minx P."/>
            <person name="Tomlinson C."/>
            <person name="Mitreva M."/>
            <person name="Hou S."/>
            <person name="Chen J."/>
            <person name="Wollam A."/>
            <person name="Pepin K.H."/>
            <person name="Johnson M."/>
            <person name="Bhonagiri V."/>
            <person name="Zhang X."/>
            <person name="Suruliraj S."/>
            <person name="Warren W."/>
            <person name="Chinwalla A."/>
            <person name="Mardis E.R."/>
            <person name="Wilson R.K."/>
        </authorList>
    </citation>
    <scope>NUCLEOTIDE SEQUENCE [LARGE SCALE GENOMIC DNA]</scope>
    <source>
        <strain evidence="1 2">YIT 11840</strain>
    </source>
</reference>
<proteinExistence type="predicted"/>
<comment type="caution">
    <text evidence="1">The sequence shown here is derived from an EMBL/GenBank/DDBJ whole genome shotgun (WGS) entry which is preliminary data.</text>
</comment>
<protein>
    <submittedName>
        <fullName evidence="1">Uncharacterized protein</fullName>
    </submittedName>
</protein>
<dbReference type="Proteomes" id="UP000003598">
    <property type="component" value="Unassembled WGS sequence"/>
</dbReference>
<dbReference type="AlphaFoldDB" id="G5SWQ8"/>
<gene>
    <name evidence="1" type="ORF">HMPREF9441_03831</name>
</gene>